<evidence type="ECO:0000313" key="9">
    <source>
        <dbReference type="EMBL" id="VDL75783.1"/>
    </source>
</evidence>
<evidence type="ECO:0000313" key="11">
    <source>
        <dbReference type="WBParaSite" id="NBR_0001219301-mRNA-1"/>
    </source>
</evidence>
<feature type="compositionally biased region" description="Basic residues" evidence="7">
    <location>
        <begin position="490"/>
        <end position="499"/>
    </location>
</feature>
<dbReference type="AlphaFoldDB" id="A0A158R0N2"/>
<dbReference type="Pfam" id="PF21539">
    <property type="entry name" value="Med15_C"/>
    <property type="match status" value="1"/>
</dbReference>
<comment type="similarity">
    <text evidence="6">Belongs to the MPP10 family.</text>
</comment>
<accession>A0A158R0N2</accession>
<dbReference type="Pfam" id="PF04006">
    <property type="entry name" value="Mpp10"/>
    <property type="match status" value="1"/>
</dbReference>
<gene>
    <name evidence="9" type="ORF">NBR_LOCUS12194</name>
</gene>
<reference evidence="9 10" key="2">
    <citation type="submission" date="2018-11" db="EMBL/GenBank/DDBJ databases">
        <authorList>
            <consortium name="Pathogen Informatics"/>
        </authorList>
    </citation>
    <scope>NUCLEOTIDE SEQUENCE [LARGE SCALE GENOMIC DNA]</scope>
</reference>
<dbReference type="PANTHER" id="PTHR17039:SF0">
    <property type="entry name" value="U3 SMALL NUCLEOLAR RIBONUCLEOPROTEIN PROTEIN MPP10"/>
    <property type="match status" value="1"/>
</dbReference>
<dbReference type="InterPro" id="IPR048386">
    <property type="entry name" value="Med15_C"/>
</dbReference>
<keyword evidence="5" id="KW-0687">Ribonucleoprotein</keyword>
<keyword evidence="4" id="KW-0539">Nucleus</keyword>
<feature type="domain" description="ARC105/Med15 mediator subunit C-terminal" evidence="8">
    <location>
        <begin position="1126"/>
        <end position="1228"/>
    </location>
</feature>
<evidence type="ECO:0000256" key="7">
    <source>
        <dbReference type="SAM" id="MobiDB-lite"/>
    </source>
</evidence>
<feature type="region of interest" description="Disordered" evidence="7">
    <location>
        <begin position="105"/>
        <end position="187"/>
    </location>
</feature>
<feature type="compositionally biased region" description="Basic and acidic residues" evidence="7">
    <location>
        <begin position="255"/>
        <end position="265"/>
    </location>
</feature>
<dbReference type="InterPro" id="IPR012173">
    <property type="entry name" value="Mpp10"/>
</dbReference>
<keyword evidence="10" id="KW-1185">Reference proteome</keyword>
<evidence type="ECO:0000256" key="6">
    <source>
        <dbReference type="ARBA" id="ARBA00029455"/>
    </source>
</evidence>
<dbReference type="WBParaSite" id="NBR_0001219301-mRNA-1">
    <property type="protein sequence ID" value="NBR_0001219301-mRNA-1"/>
    <property type="gene ID" value="NBR_0001219301"/>
</dbReference>
<feature type="region of interest" description="Disordered" evidence="7">
    <location>
        <begin position="474"/>
        <end position="507"/>
    </location>
</feature>
<dbReference type="STRING" id="27835.A0A158R0N2"/>
<feature type="compositionally biased region" description="Low complexity" evidence="7">
    <location>
        <begin position="1059"/>
        <end position="1071"/>
    </location>
</feature>
<feature type="region of interest" description="Disordered" evidence="7">
    <location>
        <begin position="868"/>
        <end position="923"/>
    </location>
</feature>
<feature type="compositionally biased region" description="Acidic residues" evidence="7">
    <location>
        <begin position="109"/>
        <end position="138"/>
    </location>
</feature>
<feature type="compositionally biased region" description="Acidic residues" evidence="7">
    <location>
        <begin position="152"/>
        <end position="174"/>
    </location>
</feature>
<dbReference type="GO" id="GO:0006364">
    <property type="term" value="P:rRNA processing"/>
    <property type="evidence" value="ECO:0007669"/>
    <property type="project" value="UniProtKB-KW"/>
</dbReference>
<comment type="subcellular location">
    <subcellularLocation>
        <location evidence="1">Nucleus</location>
        <location evidence="1">Nucleolus</location>
    </subcellularLocation>
</comment>
<dbReference type="Proteomes" id="UP000271162">
    <property type="component" value="Unassembled WGS sequence"/>
</dbReference>
<evidence type="ECO:0000256" key="2">
    <source>
        <dbReference type="ARBA" id="ARBA00022517"/>
    </source>
</evidence>
<evidence type="ECO:0000256" key="5">
    <source>
        <dbReference type="ARBA" id="ARBA00023274"/>
    </source>
</evidence>
<dbReference type="EMBL" id="UYSL01020693">
    <property type="protein sequence ID" value="VDL75783.1"/>
    <property type="molecule type" value="Genomic_DNA"/>
</dbReference>
<keyword evidence="2" id="KW-0690">Ribosome biogenesis</keyword>
<feature type="region of interest" description="Disordered" evidence="7">
    <location>
        <begin position="235"/>
        <end position="320"/>
    </location>
</feature>
<dbReference type="OMA" id="IDCSANF"/>
<dbReference type="GO" id="GO:0032040">
    <property type="term" value="C:small-subunit processome"/>
    <property type="evidence" value="ECO:0007669"/>
    <property type="project" value="TreeGrafter"/>
</dbReference>
<dbReference type="GO" id="GO:0005732">
    <property type="term" value="C:sno(s)RNA-containing ribonucleoprotein complex"/>
    <property type="evidence" value="ECO:0007669"/>
    <property type="project" value="InterPro"/>
</dbReference>
<proteinExistence type="inferred from homology"/>
<feature type="compositionally biased region" description="Basic and acidic residues" evidence="7">
    <location>
        <begin position="141"/>
        <end position="151"/>
    </location>
</feature>
<name>A0A158R0N2_NIPBR</name>
<evidence type="ECO:0000256" key="4">
    <source>
        <dbReference type="ARBA" id="ARBA00023242"/>
    </source>
</evidence>
<organism evidence="11">
    <name type="scientific">Nippostrongylus brasiliensis</name>
    <name type="common">Rat hookworm</name>
    <dbReference type="NCBI Taxonomy" id="27835"/>
    <lineage>
        <taxon>Eukaryota</taxon>
        <taxon>Metazoa</taxon>
        <taxon>Ecdysozoa</taxon>
        <taxon>Nematoda</taxon>
        <taxon>Chromadorea</taxon>
        <taxon>Rhabditida</taxon>
        <taxon>Rhabditina</taxon>
        <taxon>Rhabditomorpha</taxon>
        <taxon>Strongyloidea</taxon>
        <taxon>Heligmosomidae</taxon>
        <taxon>Nippostrongylus</taxon>
    </lineage>
</organism>
<reference evidence="11" key="1">
    <citation type="submission" date="2016-04" db="UniProtKB">
        <authorList>
            <consortium name="WormBaseParasite"/>
        </authorList>
    </citation>
    <scope>IDENTIFICATION</scope>
</reference>
<protein>
    <submittedName>
        <fullName evidence="11">U3 small nucleolar ribonucleoprotein protein MPP10</fullName>
    </submittedName>
</protein>
<evidence type="ECO:0000256" key="3">
    <source>
        <dbReference type="ARBA" id="ARBA00022552"/>
    </source>
</evidence>
<feature type="compositionally biased region" description="Polar residues" evidence="7">
    <location>
        <begin position="879"/>
        <end position="894"/>
    </location>
</feature>
<keyword evidence="3" id="KW-0698">rRNA processing</keyword>
<dbReference type="GO" id="GO:0034457">
    <property type="term" value="C:Mpp10 complex"/>
    <property type="evidence" value="ECO:0007669"/>
    <property type="project" value="InterPro"/>
</dbReference>
<evidence type="ECO:0000313" key="10">
    <source>
        <dbReference type="Proteomes" id="UP000271162"/>
    </source>
</evidence>
<sequence>MPAATEGPDVAKQMRLEEPSLEIESFDALFERLGDYKDEMANAITSMFALTSKLQPRADDLPANFLTNDPEILWQFVSHSGKQIIKEFRKRAALLEQGVILQDHVTSTNEDELEDEDVTPDHSDDDDDDDIDEEEDVDLLNLKDEDLKDLEKEMDEMRDEEEEEGMRLDEDDEAPSNNQRKKYPKSQVDDKFFSLAEMNAFLDEQDRVGTAETDILDSVDDSTGVAADYCYEDFFGNEEGEKREQGGKKLGTGKKSSDERTDLPKKKSVRFAVDNEENNDEDEEDENDSDEIEGEDTEGDGPVILGEDSKSDEPTSNLKKTLNKLKQTITKLEEENLAPRSWQLSGEVTAQQREENELLETHVQFDHGIKKAPEITELFTEKLEDLIKQRIKDKVFDDVVRKKRVEERVETYRNQAIEEQELVKTSLADVYEKEYQSAAGEAKSEQSVNEEHVALEKRMRELFRLIDALSNFDYTPPEADEERDRTDKLRQRRKKKNRQRAMVELFGEEKALESQKKKKKRLSAEDKGANGAGGGELKSSAFFSKLQETVRNGFCQEAVLPYSFLSLACSNVAQADDRCSLSEPLRSARKDRQSSFDSEAAAHHILFLISLLVYIFIYNGYFASIGRATTNYESTMNYTGQYVQQIPGGMPPMQAQQQAQMMQQQRMVMNQPGQAAPAMRQMYPPPGMMNNQVPGQPMYGHPSQMQQAQLMQQQQQQQQQYQYYMSRFPSSWQQDIHSEQSQERKKQLFNTYVQKLNAMHQQQSKMVSNGQGAMMHQQMIRQGGVMVGPGGQRPQGPGVYSQQQQPATVMASTRMAGHMAGGQGAGSQQMISSSAINPQSAGHVGSGASPQVHGAFGAAHQMAVGSPHMSGVGPAAGGMSNSPVTCIQPSTPQNPSSVQPGSVGPGSQQPASVSSQEENTKEYNDLVDNLRDQYYEKLKRIGDRCDLDNSPKPTGFDRLMEILDRKRKVSQSLLEKIVGNVRTIVERSSLTYPVIETLRQIEAEGQTSLFSAPVGDDVRPSVDSTPQAVLDPWRSVRHMMIKVPEHLANLGNSDDESESVGAVKSSVVGSSLKRPAPSDPNDSGIETKLSKLDESINAEQSGDASEDENMRIKIDCLFDTRQPWRMSVEASRELNELPWRVDMDCLPASSNSPDAVICFDSNLLLCPPLRVLVPASYPLDPAVIQFERSFPRGVQISAQLSTMLERSLSVASSRSLTHIHSAFQSACQELMRLKGVHNGHYIPNKQHKQLVA</sequence>
<dbReference type="PANTHER" id="PTHR17039">
    <property type="entry name" value="U3 SMALL NUCLEOLAR RIBONUCLEOPROTEIN PROTEIN MPP10"/>
    <property type="match status" value="1"/>
</dbReference>
<feature type="compositionally biased region" description="Acidic residues" evidence="7">
    <location>
        <begin position="274"/>
        <end position="299"/>
    </location>
</feature>
<feature type="compositionally biased region" description="Low complexity" evidence="7">
    <location>
        <begin position="895"/>
        <end position="910"/>
    </location>
</feature>
<evidence type="ECO:0000256" key="1">
    <source>
        <dbReference type="ARBA" id="ARBA00004604"/>
    </source>
</evidence>
<feature type="region of interest" description="Disordered" evidence="7">
    <location>
        <begin position="1049"/>
        <end position="1107"/>
    </location>
</feature>
<evidence type="ECO:0000259" key="8">
    <source>
        <dbReference type="Pfam" id="PF21539"/>
    </source>
</evidence>